<feature type="compositionally biased region" description="Basic and acidic residues" evidence="1">
    <location>
        <begin position="64"/>
        <end position="73"/>
    </location>
</feature>
<gene>
    <name evidence="2" type="ORF">BE221DRAFT_61961</name>
</gene>
<dbReference type="AlphaFoldDB" id="A0A1Y5HZN3"/>
<evidence type="ECO:0000313" key="2">
    <source>
        <dbReference type="EMBL" id="OUS42751.1"/>
    </source>
</evidence>
<organism evidence="2">
    <name type="scientific">Ostreococcus tauri</name>
    <name type="common">Marine green alga</name>
    <dbReference type="NCBI Taxonomy" id="70448"/>
    <lineage>
        <taxon>Eukaryota</taxon>
        <taxon>Viridiplantae</taxon>
        <taxon>Chlorophyta</taxon>
        <taxon>Mamiellophyceae</taxon>
        <taxon>Mamiellales</taxon>
        <taxon>Bathycoccaceae</taxon>
        <taxon>Ostreococcus</taxon>
    </lineage>
</organism>
<proteinExistence type="predicted"/>
<name>A0A1Y5HZN3_OSTTA</name>
<accession>A0A1Y5HZN3</accession>
<reference evidence="2" key="1">
    <citation type="submission" date="2017-04" db="EMBL/GenBank/DDBJ databases">
        <title>Population genomics of picophytoplankton unveils novel chromosome hypervariability.</title>
        <authorList>
            <consortium name="DOE Joint Genome Institute"/>
            <person name="Blanc-Mathieu R."/>
            <person name="Krasovec M."/>
            <person name="Hebrard M."/>
            <person name="Yau S."/>
            <person name="Desgranges E."/>
            <person name="Martin J."/>
            <person name="Schackwitz W."/>
            <person name="Kuo A."/>
            <person name="Salin G."/>
            <person name="Donnadieu C."/>
            <person name="Desdevises Y."/>
            <person name="Sanchez-Ferandin S."/>
            <person name="Moreau H."/>
            <person name="Rivals E."/>
            <person name="Grigoriev I.V."/>
            <person name="Grimsley N."/>
            <person name="Eyre-Walker A."/>
            <person name="Piganeau G."/>
        </authorList>
    </citation>
    <scope>NUCLEOTIDE SEQUENCE [LARGE SCALE GENOMIC DNA]</scope>
    <source>
        <strain evidence="2">RCC 1115</strain>
    </source>
</reference>
<dbReference type="Proteomes" id="UP000195557">
    <property type="component" value="Unassembled WGS sequence"/>
</dbReference>
<dbReference type="EMBL" id="KZ155838">
    <property type="protein sequence ID" value="OUS42751.1"/>
    <property type="molecule type" value="Genomic_DNA"/>
</dbReference>
<evidence type="ECO:0008006" key="3">
    <source>
        <dbReference type="Google" id="ProtNLM"/>
    </source>
</evidence>
<protein>
    <recommendedName>
        <fullName evidence="3">MRPL25 domain-containing protein</fullName>
    </recommendedName>
</protein>
<feature type="region of interest" description="Disordered" evidence="1">
    <location>
        <begin position="51"/>
        <end position="73"/>
    </location>
</feature>
<sequence>MFRCPEKLARALAKMPEAGAPRVDARGRFRAPELPARAVAALRAAALANGHPWPWDRTPGVQKTVERAGKGHKWERERGALEAKRREALAKQPELVAAYRARQRSKAKGLDKVWDDFILTKSERTLKLRMEEQGGKK</sequence>
<evidence type="ECO:0000256" key="1">
    <source>
        <dbReference type="SAM" id="MobiDB-lite"/>
    </source>
</evidence>